<keyword evidence="1" id="KW-1133">Transmembrane helix</keyword>
<organism evidence="2 3">
    <name type="scientific">Halobacillus locisalis</name>
    <dbReference type="NCBI Taxonomy" id="220753"/>
    <lineage>
        <taxon>Bacteria</taxon>
        <taxon>Bacillati</taxon>
        <taxon>Bacillota</taxon>
        <taxon>Bacilli</taxon>
        <taxon>Bacillales</taxon>
        <taxon>Bacillaceae</taxon>
        <taxon>Halobacillus</taxon>
    </lineage>
</organism>
<dbReference type="AlphaFoldDB" id="A0A838CSE0"/>
<keyword evidence="1" id="KW-0472">Membrane</keyword>
<proteinExistence type="predicted"/>
<evidence type="ECO:0000256" key="1">
    <source>
        <dbReference type="SAM" id="Phobius"/>
    </source>
</evidence>
<evidence type="ECO:0000313" key="2">
    <source>
        <dbReference type="EMBL" id="MBA2174871.1"/>
    </source>
</evidence>
<protein>
    <submittedName>
        <fullName evidence="2">DUF4083 domain-containing protein</fullName>
    </submittedName>
</protein>
<reference evidence="2 3" key="1">
    <citation type="journal article" date="2004" name="Extremophiles">
        <title>Halobacillus locisalis sp. nov., a halophilic bacterium isolated from a marine solar saltern of the Yellow Sea in Korea.</title>
        <authorList>
            <person name="Yoon J.H."/>
            <person name="Kang K.H."/>
            <person name="Oh T.K."/>
            <person name="Park Y.H."/>
        </authorList>
    </citation>
    <scope>NUCLEOTIDE SEQUENCE [LARGE SCALE GENOMIC DNA]</scope>
    <source>
        <strain evidence="2 3">KCTC 3788</strain>
    </source>
</reference>
<feature type="transmembrane region" description="Helical" evidence="1">
    <location>
        <begin position="15"/>
        <end position="37"/>
    </location>
</feature>
<dbReference type="EMBL" id="JACEFG010000002">
    <property type="protein sequence ID" value="MBA2174871.1"/>
    <property type="molecule type" value="Genomic_DNA"/>
</dbReference>
<keyword evidence="1" id="KW-0812">Transmembrane</keyword>
<keyword evidence="3" id="KW-1185">Reference proteome</keyword>
<sequence length="62" mass="7004">MFLLARTGGLYVGDVIVQLFFLLILVAVIVGVITFVVKARKRNKQLSRIEEKIDKLSQGEKK</sequence>
<gene>
    <name evidence="2" type="ORF">H0266_08195</name>
</gene>
<dbReference type="Proteomes" id="UP000571017">
    <property type="component" value="Unassembled WGS sequence"/>
</dbReference>
<evidence type="ECO:0000313" key="3">
    <source>
        <dbReference type="Proteomes" id="UP000571017"/>
    </source>
</evidence>
<dbReference type="RefSeq" id="WP_181471926.1">
    <property type="nucleotide sequence ID" value="NZ_JACEFG010000002.1"/>
</dbReference>
<comment type="caution">
    <text evidence="2">The sequence shown here is derived from an EMBL/GenBank/DDBJ whole genome shotgun (WGS) entry which is preliminary data.</text>
</comment>
<name>A0A838CSE0_9BACI</name>
<accession>A0A838CSE0</accession>